<evidence type="ECO:0000313" key="2">
    <source>
        <dbReference type="EMBL" id="GEU42282.1"/>
    </source>
</evidence>
<protein>
    <submittedName>
        <fullName evidence="2">Uncharacterized protein</fullName>
    </submittedName>
</protein>
<dbReference type="AlphaFoldDB" id="A0A6L2K0I4"/>
<comment type="caution">
    <text evidence="2">The sequence shown here is derived from an EMBL/GenBank/DDBJ whole genome shotgun (WGS) entry which is preliminary data.</text>
</comment>
<feature type="region of interest" description="Disordered" evidence="1">
    <location>
        <begin position="201"/>
        <end position="227"/>
    </location>
</feature>
<dbReference type="EMBL" id="BKCJ010001548">
    <property type="protein sequence ID" value="GEU42282.1"/>
    <property type="molecule type" value="Genomic_DNA"/>
</dbReference>
<organism evidence="2">
    <name type="scientific">Tanacetum cinerariifolium</name>
    <name type="common">Dalmatian daisy</name>
    <name type="synonym">Chrysanthemum cinerariifolium</name>
    <dbReference type="NCBI Taxonomy" id="118510"/>
    <lineage>
        <taxon>Eukaryota</taxon>
        <taxon>Viridiplantae</taxon>
        <taxon>Streptophyta</taxon>
        <taxon>Embryophyta</taxon>
        <taxon>Tracheophyta</taxon>
        <taxon>Spermatophyta</taxon>
        <taxon>Magnoliopsida</taxon>
        <taxon>eudicotyledons</taxon>
        <taxon>Gunneridae</taxon>
        <taxon>Pentapetalae</taxon>
        <taxon>asterids</taxon>
        <taxon>campanulids</taxon>
        <taxon>Asterales</taxon>
        <taxon>Asteraceae</taxon>
        <taxon>Asteroideae</taxon>
        <taxon>Anthemideae</taxon>
        <taxon>Anthemidinae</taxon>
        <taxon>Tanacetum</taxon>
    </lineage>
</organism>
<reference evidence="2" key="1">
    <citation type="journal article" date="2019" name="Sci. Rep.">
        <title>Draft genome of Tanacetum cinerariifolium, the natural source of mosquito coil.</title>
        <authorList>
            <person name="Yamashiro T."/>
            <person name="Shiraishi A."/>
            <person name="Satake H."/>
            <person name="Nakayama K."/>
        </authorList>
    </citation>
    <scope>NUCLEOTIDE SEQUENCE</scope>
</reference>
<accession>A0A6L2K0I4</accession>
<sequence length="227" mass="25747">MVQDKGTSWIQEDSDIQGRISADIEILLDQEEPTELVKDLGSGEKREKEISTIIPKGKIDQGVESTVPVELHYTPTNAPLTSQPPTLKPFMQTTYDAEEPTTMPHDKSLLMTKMKYGAAYTKLILRVKKLEHKVKTSQHRRRARVGRISADIEILLDQEEPTELVKDLGSGEKHEKEISTIIPEVSTAVENLVYIKRSAEKRKDKGKAIMEEDKSIQKKSKKQLEQE</sequence>
<gene>
    <name evidence="2" type="ORF">Tci_014260</name>
</gene>
<evidence type="ECO:0000256" key="1">
    <source>
        <dbReference type="SAM" id="MobiDB-lite"/>
    </source>
</evidence>
<proteinExistence type="predicted"/>
<name>A0A6L2K0I4_TANCI</name>